<evidence type="ECO:0000256" key="1">
    <source>
        <dbReference type="ARBA" id="ARBA00001974"/>
    </source>
</evidence>
<evidence type="ECO:0000256" key="7">
    <source>
        <dbReference type="ARBA" id="ARBA00023033"/>
    </source>
</evidence>
<comment type="caution">
    <text evidence="11">The sequence shown here is derived from an EMBL/GenBank/DDBJ whole genome shotgun (WGS) entry which is preliminary data.</text>
</comment>
<dbReference type="Gene3D" id="3.50.50.60">
    <property type="entry name" value="FAD/NAD(P)-binding domain"/>
    <property type="match status" value="2"/>
</dbReference>
<evidence type="ECO:0000259" key="10">
    <source>
        <dbReference type="Pfam" id="PF01494"/>
    </source>
</evidence>
<evidence type="ECO:0000256" key="3">
    <source>
        <dbReference type="ARBA" id="ARBA00005349"/>
    </source>
</evidence>
<dbReference type="PRINTS" id="PR00420">
    <property type="entry name" value="RNGMNOXGNASE"/>
</dbReference>
<dbReference type="SUPFAM" id="SSF51905">
    <property type="entry name" value="FAD/NAD(P)-binding domain"/>
    <property type="match status" value="1"/>
</dbReference>
<dbReference type="FunFam" id="3.50.50.60:FF:000021">
    <property type="entry name" value="Ubiquinone biosynthesis monooxygenase COQ6"/>
    <property type="match status" value="1"/>
</dbReference>
<sequence>MAKKYDVIVVGAGMVGSLTAILLANKGMSIALVDKSHGHYPLSVPPAYDARVSAISRHSQSLFEEADVWQKLNASRLAPYRNMKVWDGLGSGSVEFESYSNGLGELGHLIENTVLCDGLMSKVGEMREIDTYFDDVISEYTCTESGVSVELNSARQLDAQLIIAADGALSQLRQQSAFETVEWDYGHHAIVTTVEVDAPHQDTAWQAFGEEGILAFLPLPSVEGRHYISIVWSVPPQEADALMSIEEDAFCRRLTYAINRKFTALNLTVPRVAIPLRQRHAKQYVKPGIVLIGDAAHTIHPLAGQGANLGFSDAGALVKVLSNAFKRGEKLGKMKTLRRYQRARMLDNIAMSASMETFKRVFTTRQPAIVQLRNIGMSFCQNSSFIKKQLVAHAAGLRSNNERDRS</sequence>
<comment type="subunit">
    <text evidence="8">Component of the Ubi complex metabolon, which regroups five ubiquinone biosynthesis proteins (UbiE, UbiF, UbiG, UbiH and UbiI) and two accessory factors (UbiK and the lipid-binding protein UbiJ).</text>
</comment>
<keyword evidence="4" id="KW-0285">Flavoprotein</keyword>
<dbReference type="GO" id="GO:0019168">
    <property type="term" value="F:2-polyprenylphenol 6-hydroxylase activity"/>
    <property type="evidence" value="ECO:0007669"/>
    <property type="project" value="TreeGrafter"/>
</dbReference>
<gene>
    <name evidence="11" type="ORF">DFP79_0257</name>
</gene>
<keyword evidence="9" id="KW-0472">Membrane</keyword>
<keyword evidence="12" id="KW-1185">Reference proteome</keyword>
<dbReference type="GO" id="GO:0006744">
    <property type="term" value="P:ubiquinone biosynthetic process"/>
    <property type="evidence" value="ECO:0007669"/>
    <property type="project" value="UniProtKB-UniPathway"/>
</dbReference>
<evidence type="ECO:0000256" key="2">
    <source>
        <dbReference type="ARBA" id="ARBA00004749"/>
    </source>
</evidence>
<dbReference type="GO" id="GO:0071949">
    <property type="term" value="F:FAD binding"/>
    <property type="evidence" value="ECO:0007669"/>
    <property type="project" value="InterPro"/>
</dbReference>
<organism evidence="11 12">
    <name type="scientific">Marinomonas balearica</name>
    <dbReference type="NCBI Taxonomy" id="491947"/>
    <lineage>
        <taxon>Bacteria</taxon>
        <taxon>Pseudomonadati</taxon>
        <taxon>Pseudomonadota</taxon>
        <taxon>Gammaproteobacteria</taxon>
        <taxon>Oceanospirillales</taxon>
        <taxon>Oceanospirillaceae</taxon>
        <taxon>Marinomonas</taxon>
    </lineage>
</organism>
<dbReference type="PANTHER" id="PTHR43876">
    <property type="entry name" value="UBIQUINONE BIOSYNTHESIS MONOOXYGENASE COQ6, MITOCHONDRIAL"/>
    <property type="match status" value="1"/>
</dbReference>
<keyword evidence="7" id="KW-0503">Monooxygenase</keyword>
<dbReference type="InterPro" id="IPR018168">
    <property type="entry name" value="Ubi_Hdrlase_CS"/>
</dbReference>
<keyword evidence="6" id="KW-0560">Oxidoreductase</keyword>
<protein>
    <submittedName>
        <fullName evidence="11">2-octaprenylphenol hydroxylase</fullName>
    </submittedName>
</protein>
<evidence type="ECO:0000313" key="12">
    <source>
        <dbReference type="Proteomes" id="UP000294656"/>
    </source>
</evidence>
<keyword evidence="9" id="KW-0812">Transmembrane</keyword>
<dbReference type="InterPro" id="IPR036188">
    <property type="entry name" value="FAD/NAD-bd_sf"/>
</dbReference>
<dbReference type="Proteomes" id="UP000294656">
    <property type="component" value="Unassembled WGS sequence"/>
</dbReference>
<accession>A0A4R6MHG1</accession>
<comment type="cofactor">
    <cofactor evidence="1">
        <name>FAD</name>
        <dbReference type="ChEBI" id="CHEBI:57692"/>
    </cofactor>
</comment>
<dbReference type="InterPro" id="IPR010971">
    <property type="entry name" value="UbiH/COQ6"/>
</dbReference>
<dbReference type="OrthoDB" id="9769565at2"/>
<evidence type="ECO:0000256" key="4">
    <source>
        <dbReference type="ARBA" id="ARBA00022630"/>
    </source>
</evidence>
<feature type="transmembrane region" description="Helical" evidence="9">
    <location>
        <begin position="7"/>
        <end position="24"/>
    </location>
</feature>
<comment type="pathway">
    <text evidence="2">Cofactor biosynthesis; ubiquinone biosynthesis.</text>
</comment>
<dbReference type="UniPathway" id="UPA00232"/>
<dbReference type="NCBIfam" id="TIGR01988">
    <property type="entry name" value="Ubi-OHases"/>
    <property type="match status" value="1"/>
</dbReference>
<evidence type="ECO:0000256" key="8">
    <source>
        <dbReference type="ARBA" id="ARBA00065734"/>
    </source>
</evidence>
<keyword evidence="9" id="KW-1133">Transmembrane helix</keyword>
<dbReference type="InterPro" id="IPR002938">
    <property type="entry name" value="FAD-bd"/>
</dbReference>
<evidence type="ECO:0000256" key="5">
    <source>
        <dbReference type="ARBA" id="ARBA00022827"/>
    </source>
</evidence>
<dbReference type="InterPro" id="IPR051205">
    <property type="entry name" value="UbiH/COQ6_monooxygenase"/>
</dbReference>
<dbReference type="AlphaFoldDB" id="A0A4R6MHG1"/>
<dbReference type="Pfam" id="PF01494">
    <property type="entry name" value="FAD_binding_3"/>
    <property type="match status" value="1"/>
</dbReference>
<dbReference type="EMBL" id="SNXC01000003">
    <property type="protein sequence ID" value="TDP01105.1"/>
    <property type="molecule type" value="Genomic_DNA"/>
</dbReference>
<dbReference type="PANTHER" id="PTHR43876:SF7">
    <property type="entry name" value="UBIQUINONE BIOSYNTHESIS MONOOXYGENASE COQ6, MITOCHONDRIAL"/>
    <property type="match status" value="1"/>
</dbReference>
<dbReference type="RefSeq" id="WP_133502153.1">
    <property type="nucleotide sequence ID" value="NZ_SNXC01000003.1"/>
</dbReference>
<reference evidence="11 12" key="1">
    <citation type="submission" date="2019-03" db="EMBL/GenBank/DDBJ databases">
        <title>Genomic Encyclopedia of Type Strains, Phase III (KMG-III): the genomes of soil and plant-associated and newly described type strains.</title>
        <authorList>
            <person name="Whitman W."/>
        </authorList>
    </citation>
    <scope>NUCLEOTIDE SEQUENCE [LARGE SCALE GENOMIC DNA]</scope>
    <source>
        <strain evidence="11 12">CECT 7378</strain>
    </source>
</reference>
<comment type="similarity">
    <text evidence="3">Belongs to the UbiH/COQ6 family.</text>
</comment>
<name>A0A4R6MHG1_9GAMM</name>
<proteinExistence type="inferred from homology"/>
<evidence type="ECO:0000313" key="11">
    <source>
        <dbReference type="EMBL" id="TDP01105.1"/>
    </source>
</evidence>
<feature type="domain" description="FAD-binding" evidence="10">
    <location>
        <begin position="4"/>
        <end position="326"/>
    </location>
</feature>
<evidence type="ECO:0000256" key="9">
    <source>
        <dbReference type="SAM" id="Phobius"/>
    </source>
</evidence>
<dbReference type="PROSITE" id="PS01304">
    <property type="entry name" value="UBIH"/>
    <property type="match status" value="1"/>
</dbReference>
<evidence type="ECO:0000256" key="6">
    <source>
        <dbReference type="ARBA" id="ARBA00023002"/>
    </source>
</evidence>
<dbReference type="GO" id="GO:0110142">
    <property type="term" value="C:ubiquinone biosynthesis complex"/>
    <property type="evidence" value="ECO:0007669"/>
    <property type="project" value="UniProtKB-ARBA"/>
</dbReference>
<keyword evidence="5" id="KW-0274">FAD</keyword>